<keyword evidence="2" id="KW-0333">Golgi apparatus</keyword>
<name>A0A0C5GE95_9ACTN</name>
<keyword evidence="6" id="KW-1185">Reference proteome</keyword>
<dbReference type="GO" id="GO:0012505">
    <property type="term" value="C:endomembrane system"/>
    <property type="evidence" value="ECO:0007669"/>
    <property type="project" value="UniProtKB-ARBA"/>
</dbReference>
<protein>
    <recommendedName>
        <fullName evidence="7">GPP34 family phosphoprotein</fullName>
    </recommendedName>
</protein>
<dbReference type="Pfam" id="PF05719">
    <property type="entry name" value="GPP34"/>
    <property type="match status" value="1"/>
</dbReference>
<evidence type="ECO:0008006" key="7">
    <source>
        <dbReference type="Google" id="ProtNLM"/>
    </source>
</evidence>
<comment type="subcellular location">
    <subcellularLocation>
        <location evidence="1">Golgi apparatus membrane</location>
        <topology evidence="1">Peripheral membrane protein</topology>
        <orientation evidence="1">Cytoplasmic side</orientation>
    </subcellularLocation>
</comment>
<dbReference type="KEGG" id="scw:TU94_15060"/>
<dbReference type="GO" id="GO:0043001">
    <property type="term" value="P:Golgi to plasma membrane protein transport"/>
    <property type="evidence" value="ECO:0007669"/>
    <property type="project" value="TreeGrafter"/>
</dbReference>
<dbReference type="PATRIC" id="fig|477245.3.peg.3194"/>
<dbReference type="PANTHER" id="PTHR12704">
    <property type="entry name" value="TRANS-GOLGI PROTEIN GMX33"/>
    <property type="match status" value="1"/>
</dbReference>
<evidence type="ECO:0000313" key="5">
    <source>
        <dbReference type="EMBL" id="AJP02611.1"/>
    </source>
</evidence>
<evidence type="ECO:0000256" key="1">
    <source>
        <dbReference type="ARBA" id="ARBA00004255"/>
    </source>
</evidence>
<dbReference type="Gene3D" id="1.10.3630.10">
    <property type="entry name" value="yeast vps74-n-term truncation variant domain like"/>
    <property type="match status" value="1"/>
</dbReference>
<dbReference type="InterPro" id="IPR038261">
    <property type="entry name" value="GPP34-like_sf"/>
</dbReference>
<dbReference type="GO" id="GO:0007030">
    <property type="term" value="P:Golgi organization"/>
    <property type="evidence" value="ECO:0007669"/>
    <property type="project" value="TreeGrafter"/>
</dbReference>
<dbReference type="GO" id="GO:0005829">
    <property type="term" value="C:cytosol"/>
    <property type="evidence" value="ECO:0007669"/>
    <property type="project" value="TreeGrafter"/>
</dbReference>
<keyword evidence="3" id="KW-0446">Lipid-binding</keyword>
<dbReference type="AlphaFoldDB" id="A0A0C5GE95"/>
<organism evidence="5 6">
    <name type="scientific">Streptomyces cyaneogriseus subsp. noncyanogenus</name>
    <dbReference type="NCBI Taxonomy" id="477245"/>
    <lineage>
        <taxon>Bacteria</taxon>
        <taxon>Bacillati</taxon>
        <taxon>Actinomycetota</taxon>
        <taxon>Actinomycetes</taxon>
        <taxon>Kitasatosporales</taxon>
        <taxon>Streptomycetaceae</taxon>
        <taxon>Streptomyces</taxon>
    </lineage>
</organism>
<dbReference type="EMBL" id="CP010849">
    <property type="protein sequence ID" value="AJP02611.1"/>
    <property type="molecule type" value="Genomic_DNA"/>
</dbReference>
<dbReference type="GO" id="GO:0006890">
    <property type="term" value="P:retrograde vesicle-mediated transport, Golgi to endoplasmic reticulum"/>
    <property type="evidence" value="ECO:0007669"/>
    <property type="project" value="TreeGrafter"/>
</dbReference>
<dbReference type="GO" id="GO:0070273">
    <property type="term" value="F:phosphatidylinositol-4-phosphate binding"/>
    <property type="evidence" value="ECO:0007669"/>
    <property type="project" value="InterPro"/>
</dbReference>
<reference evidence="5 6" key="1">
    <citation type="submission" date="2015-02" db="EMBL/GenBank/DDBJ databases">
        <title>Genome sequence of thermotolerant Streptomyces cyaneogriseus subsp. Noncyanogenus NMWT1, the producer of nematocidal antibiotics nemadectin.</title>
        <authorList>
            <person name="Wang H."/>
            <person name="Li C."/>
            <person name="Xiang W."/>
            <person name="Wang X."/>
        </authorList>
    </citation>
    <scope>NUCLEOTIDE SEQUENCE [LARGE SCALE GENOMIC DNA]</scope>
    <source>
        <strain evidence="5 6">NMWT 1</strain>
    </source>
</reference>
<gene>
    <name evidence="5" type="ORF">TU94_15060</name>
</gene>
<keyword evidence="4" id="KW-0472">Membrane</keyword>
<dbReference type="GO" id="GO:0048194">
    <property type="term" value="P:Golgi vesicle budding"/>
    <property type="evidence" value="ECO:0007669"/>
    <property type="project" value="TreeGrafter"/>
</dbReference>
<dbReference type="HOGENOM" id="CLU_080168_4_1_11"/>
<accession>A0A0C5GE95</accession>
<dbReference type="InterPro" id="IPR008628">
    <property type="entry name" value="GPP34-like"/>
</dbReference>
<sequence>MGATSVTLGEEIMLLSLDDESGEARDRLSAGWGVASGTLLELVLAGRVTVENGLLDVTDPSPTGTPLLDERLEMITEWAGSLPRADGAAAGPKAKNWLVKDQGKAVEATVRSLLDRGLVREHKHRLLGLFPVRRYPEADGAVERELRERLTAVVLEGGRPDDRTTGLVALLHAAELHRIAFPDLSRKELAERVKPRMAELAEGHRVGDSLREALRTMRAAMAAVTAATAATTIAAAI</sequence>
<evidence type="ECO:0000256" key="2">
    <source>
        <dbReference type="ARBA" id="ARBA00023034"/>
    </source>
</evidence>
<dbReference type="RefSeq" id="WP_044382378.1">
    <property type="nucleotide sequence ID" value="NZ_CP010849.1"/>
</dbReference>
<dbReference type="STRING" id="477245.TU94_15060"/>
<evidence type="ECO:0000256" key="4">
    <source>
        <dbReference type="ARBA" id="ARBA00023136"/>
    </source>
</evidence>
<dbReference type="Proteomes" id="UP000032234">
    <property type="component" value="Chromosome"/>
</dbReference>
<evidence type="ECO:0000313" key="6">
    <source>
        <dbReference type="Proteomes" id="UP000032234"/>
    </source>
</evidence>
<dbReference type="PANTHER" id="PTHR12704:SF2">
    <property type="entry name" value="GOLGI PHOSPHOPROTEIN 3 HOMOLOG SAURON"/>
    <property type="match status" value="1"/>
</dbReference>
<dbReference type="OrthoDB" id="4962633at2"/>
<proteinExistence type="predicted"/>
<evidence type="ECO:0000256" key="3">
    <source>
        <dbReference type="ARBA" id="ARBA00023121"/>
    </source>
</evidence>